<dbReference type="Proteomes" id="UP000319817">
    <property type="component" value="Chromosome"/>
</dbReference>
<protein>
    <submittedName>
        <fullName evidence="3">UDP-glucose:undecaprenyl-phosphate glucose-1-phosphate transferase</fullName>
        <ecNumber evidence="3">2.7.8.31</ecNumber>
    </submittedName>
</protein>
<dbReference type="RefSeq" id="WP_145420014.1">
    <property type="nucleotide sequence ID" value="NZ_CP036526.1"/>
</dbReference>
<gene>
    <name evidence="3" type="primary">wcaJ_1</name>
    <name evidence="3" type="ORF">K239x_42700</name>
</gene>
<keyword evidence="4" id="KW-1185">Reference proteome</keyword>
<accession>A0A517NYR2</accession>
<evidence type="ECO:0000259" key="2">
    <source>
        <dbReference type="Pfam" id="PF02397"/>
    </source>
</evidence>
<dbReference type="PANTHER" id="PTHR30576">
    <property type="entry name" value="COLANIC BIOSYNTHESIS UDP-GLUCOSE LIPID CARRIER TRANSFERASE"/>
    <property type="match status" value="1"/>
</dbReference>
<dbReference type="AlphaFoldDB" id="A0A517NYR2"/>
<evidence type="ECO:0000313" key="3">
    <source>
        <dbReference type="EMBL" id="QDT12261.1"/>
    </source>
</evidence>
<feature type="domain" description="Bacterial sugar transferase" evidence="2">
    <location>
        <begin position="3"/>
        <end position="200"/>
    </location>
</feature>
<dbReference type="InterPro" id="IPR003362">
    <property type="entry name" value="Bact_transf"/>
</dbReference>
<proteinExistence type="inferred from homology"/>
<keyword evidence="3" id="KW-0808">Transferase</keyword>
<dbReference type="GO" id="GO:0089702">
    <property type="term" value="F:undecaprenyl-phosphate glucose phosphotransferase activity"/>
    <property type="evidence" value="ECO:0007669"/>
    <property type="project" value="UniProtKB-EC"/>
</dbReference>
<organism evidence="3 4">
    <name type="scientific">Stieleria marina</name>
    <dbReference type="NCBI Taxonomy" id="1930275"/>
    <lineage>
        <taxon>Bacteria</taxon>
        <taxon>Pseudomonadati</taxon>
        <taxon>Planctomycetota</taxon>
        <taxon>Planctomycetia</taxon>
        <taxon>Pirellulales</taxon>
        <taxon>Pirellulaceae</taxon>
        <taxon>Stieleria</taxon>
    </lineage>
</organism>
<name>A0A517NYR2_9BACT</name>
<evidence type="ECO:0000313" key="4">
    <source>
        <dbReference type="Proteomes" id="UP000319817"/>
    </source>
</evidence>
<evidence type="ECO:0000256" key="1">
    <source>
        <dbReference type="ARBA" id="ARBA00006464"/>
    </source>
</evidence>
<dbReference type="EMBL" id="CP036526">
    <property type="protein sequence ID" value="QDT12261.1"/>
    <property type="molecule type" value="Genomic_DNA"/>
</dbReference>
<sequence>MIKRAMDFFVSACVLLIVAAPLSVIIVILKLTGEHEAFYFQDRVGLSGKIIKVTKLVTMVKNSASMGTQDITLRNDPRVLPVGKLLRKTKLNEIPQFWDVLVGKLSLVGWRPLMPEGFADYSEDIQRRIVTVKPGITGLGSLFFRDEESIITAAATDGRDLRNCYRNDIMPYKGALEMWYVDHGSLVVDIKIMIATAIAVAMPSWKGFHRWFAGLPVPKSDIVRRQLGFE</sequence>
<dbReference type="Pfam" id="PF02397">
    <property type="entry name" value="Bac_transf"/>
    <property type="match status" value="1"/>
</dbReference>
<comment type="similarity">
    <text evidence="1">Belongs to the bacterial sugar transferase family.</text>
</comment>
<dbReference type="OrthoDB" id="9766874at2"/>
<reference evidence="3 4" key="1">
    <citation type="submission" date="2019-02" db="EMBL/GenBank/DDBJ databases">
        <title>Deep-cultivation of Planctomycetes and their phenomic and genomic characterization uncovers novel biology.</title>
        <authorList>
            <person name="Wiegand S."/>
            <person name="Jogler M."/>
            <person name="Boedeker C."/>
            <person name="Pinto D."/>
            <person name="Vollmers J."/>
            <person name="Rivas-Marin E."/>
            <person name="Kohn T."/>
            <person name="Peeters S.H."/>
            <person name="Heuer A."/>
            <person name="Rast P."/>
            <person name="Oberbeckmann S."/>
            <person name="Bunk B."/>
            <person name="Jeske O."/>
            <person name="Meyerdierks A."/>
            <person name="Storesund J.E."/>
            <person name="Kallscheuer N."/>
            <person name="Luecker S."/>
            <person name="Lage O.M."/>
            <person name="Pohl T."/>
            <person name="Merkel B.J."/>
            <person name="Hornburger P."/>
            <person name="Mueller R.-W."/>
            <person name="Bruemmer F."/>
            <person name="Labrenz M."/>
            <person name="Spormann A.M."/>
            <person name="Op den Camp H."/>
            <person name="Overmann J."/>
            <person name="Amann R."/>
            <person name="Jetten M.S.M."/>
            <person name="Mascher T."/>
            <person name="Medema M.H."/>
            <person name="Devos D.P."/>
            <person name="Kaster A.-K."/>
            <person name="Ovreas L."/>
            <person name="Rohde M."/>
            <person name="Galperin M.Y."/>
            <person name="Jogler C."/>
        </authorList>
    </citation>
    <scope>NUCLEOTIDE SEQUENCE [LARGE SCALE GENOMIC DNA]</scope>
    <source>
        <strain evidence="3 4">K23_9</strain>
    </source>
</reference>
<dbReference type="EC" id="2.7.8.31" evidence="3"/>
<dbReference type="PANTHER" id="PTHR30576:SF0">
    <property type="entry name" value="UNDECAPRENYL-PHOSPHATE N-ACETYLGALACTOSAMINYL 1-PHOSPHATE TRANSFERASE-RELATED"/>
    <property type="match status" value="1"/>
</dbReference>